<dbReference type="OrthoDB" id="9761531at2"/>
<keyword evidence="10" id="KW-1185">Reference proteome</keyword>
<proteinExistence type="predicted"/>
<keyword evidence="3 6" id="KW-0812">Transmembrane</keyword>
<feature type="transmembrane region" description="Helical" evidence="6">
    <location>
        <begin position="33"/>
        <end position="51"/>
    </location>
</feature>
<dbReference type="AlphaFoldDB" id="B3ERK9"/>
<feature type="domain" description="DUF4131" evidence="8">
    <location>
        <begin position="29"/>
        <end position="191"/>
    </location>
</feature>
<dbReference type="InterPro" id="IPR052159">
    <property type="entry name" value="Competence_DNA_uptake"/>
</dbReference>
<dbReference type="eggNOG" id="COG0658">
    <property type="taxonomic scope" value="Bacteria"/>
</dbReference>
<feature type="transmembrane region" description="Helical" evidence="6">
    <location>
        <begin position="453"/>
        <end position="474"/>
    </location>
</feature>
<evidence type="ECO:0000313" key="9">
    <source>
        <dbReference type="EMBL" id="ACE05861.1"/>
    </source>
</evidence>
<feature type="transmembrane region" description="Helical" evidence="6">
    <location>
        <begin position="340"/>
        <end position="359"/>
    </location>
</feature>
<feature type="transmembrane region" description="Helical" evidence="6">
    <location>
        <begin position="316"/>
        <end position="333"/>
    </location>
</feature>
<evidence type="ECO:0000256" key="2">
    <source>
        <dbReference type="ARBA" id="ARBA00022475"/>
    </source>
</evidence>
<feature type="transmembrane region" description="Helical" evidence="6">
    <location>
        <begin position="486"/>
        <end position="507"/>
    </location>
</feature>
<dbReference type="PANTHER" id="PTHR30619:SF1">
    <property type="entry name" value="RECOMBINATION PROTEIN 2"/>
    <property type="match status" value="1"/>
</dbReference>
<dbReference type="RefSeq" id="WP_012472628.1">
    <property type="nucleotide sequence ID" value="NC_010830.1"/>
</dbReference>
<dbReference type="NCBIfam" id="TIGR00360">
    <property type="entry name" value="ComEC_N-term"/>
    <property type="match status" value="1"/>
</dbReference>
<dbReference type="GO" id="GO:0005886">
    <property type="term" value="C:plasma membrane"/>
    <property type="evidence" value="ECO:0007669"/>
    <property type="project" value="UniProtKB-SubCell"/>
</dbReference>
<dbReference type="STRING" id="452471.Aasi_0450"/>
<dbReference type="Proteomes" id="UP000001227">
    <property type="component" value="Chromosome"/>
</dbReference>
<feature type="transmembrane region" description="Helical" evidence="6">
    <location>
        <begin position="422"/>
        <end position="446"/>
    </location>
</feature>
<dbReference type="PANTHER" id="PTHR30619">
    <property type="entry name" value="DNA INTERNALIZATION/COMPETENCE PROTEIN COMEC/REC2"/>
    <property type="match status" value="1"/>
</dbReference>
<evidence type="ECO:0000259" key="7">
    <source>
        <dbReference type="Pfam" id="PF03772"/>
    </source>
</evidence>
<evidence type="ECO:0000256" key="5">
    <source>
        <dbReference type="ARBA" id="ARBA00023136"/>
    </source>
</evidence>
<feature type="transmembrane region" description="Helical" evidence="6">
    <location>
        <begin position="261"/>
        <end position="282"/>
    </location>
</feature>
<name>B3ERK9_AMOA5</name>
<dbReference type="Pfam" id="PF13567">
    <property type="entry name" value="DUF4131"/>
    <property type="match status" value="1"/>
</dbReference>
<feature type="transmembrane region" description="Helical" evidence="6">
    <location>
        <begin position="294"/>
        <end position="310"/>
    </location>
</feature>
<dbReference type="KEGG" id="aas:Aasi_0450"/>
<keyword evidence="4 6" id="KW-1133">Transmembrane helix</keyword>
<feature type="transmembrane region" description="Helical" evidence="6">
    <location>
        <begin position="394"/>
        <end position="416"/>
    </location>
</feature>
<evidence type="ECO:0000313" key="10">
    <source>
        <dbReference type="Proteomes" id="UP000001227"/>
    </source>
</evidence>
<keyword evidence="5 6" id="KW-0472">Membrane</keyword>
<feature type="transmembrane region" description="Helical" evidence="6">
    <location>
        <begin position="514"/>
        <end position="534"/>
    </location>
</feature>
<dbReference type="InterPro" id="IPR025405">
    <property type="entry name" value="DUF4131"/>
</dbReference>
<evidence type="ECO:0000256" key="3">
    <source>
        <dbReference type="ARBA" id="ARBA00022692"/>
    </source>
</evidence>
<evidence type="ECO:0000256" key="1">
    <source>
        <dbReference type="ARBA" id="ARBA00004651"/>
    </source>
</evidence>
<gene>
    <name evidence="9" type="ordered locus">Aasi_0450</name>
</gene>
<feature type="transmembrane region" description="Helical" evidence="6">
    <location>
        <begin position="9"/>
        <end position="27"/>
    </location>
</feature>
<feature type="transmembrane region" description="Helical" evidence="6">
    <location>
        <begin position="365"/>
        <end position="382"/>
    </location>
</feature>
<dbReference type="InterPro" id="IPR004477">
    <property type="entry name" value="ComEC_N"/>
</dbReference>
<keyword evidence="2" id="KW-1003">Cell membrane</keyword>
<comment type="subcellular location">
    <subcellularLocation>
        <location evidence="1">Cell membrane</location>
        <topology evidence="1">Multi-pass membrane protein</topology>
    </subcellularLocation>
</comment>
<evidence type="ECO:0000256" key="4">
    <source>
        <dbReference type="ARBA" id="ARBA00022989"/>
    </source>
</evidence>
<protein>
    <recommendedName>
        <fullName evidence="11">ComEC/Rec2-related protein domain-containing protein</fullName>
    </recommendedName>
</protein>
<feature type="domain" description="ComEC/Rec2-related protein" evidence="7">
    <location>
        <begin position="239"/>
        <end position="509"/>
    </location>
</feature>
<feature type="transmembrane region" description="Helical" evidence="6">
    <location>
        <begin position="63"/>
        <end position="83"/>
    </location>
</feature>
<reference evidence="9 10" key="1">
    <citation type="journal article" date="2010" name="J. Bacteriol.">
        <title>The genome of the amoeba symbiont 'Candidatus Amoebophilus asiaticus' reveals common mechanisms for host cell interaction among amoeba-associated bacteria.</title>
        <authorList>
            <person name="Schmitz-Esser S."/>
            <person name="Tischler P."/>
            <person name="Arnold R."/>
            <person name="Montanaro J."/>
            <person name="Wagner M."/>
            <person name="Rattei T."/>
            <person name="Horn M."/>
        </authorList>
    </citation>
    <scope>NUCLEOTIDE SEQUENCE [LARGE SCALE GENOMIC DNA]</scope>
    <source>
        <strain evidence="9 10">5a2</strain>
    </source>
</reference>
<dbReference type="Pfam" id="PF03772">
    <property type="entry name" value="Competence"/>
    <property type="match status" value="1"/>
</dbReference>
<dbReference type="HOGENOM" id="CLU_010363_5_0_10"/>
<organism evidence="9 10">
    <name type="scientific">Amoebophilus asiaticus (strain 5a2)</name>
    <dbReference type="NCBI Taxonomy" id="452471"/>
    <lineage>
        <taxon>Bacteria</taxon>
        <taxon>Pseudomonadati</taxon>
        <taxon>Bacteroidota</taxon>
        <taxon>Cytophagia</taxon>
        <taxon>Cytophagales</taxon>
        <taxon>Amoebophilaceae</taxon>
        <taxon>Candidatus Amoebophilus</taxon>
    </lineage>
</organism>
<evidence type="ECO:0000259" key="8">
    <source>
        <dbReference type="Pfam" id="PF13567"/>
    </source>
</evidence>
<sequence>MSFWSAFPFVRITIFFIGGILWAYYYGPLSYKLVMLGTIVLATSYLILIIIWQRARFYFLNSWLGIIGLSNIFFAGCLCLLNYQGNANSVKLQHQVDDIKAYVAVALEDAIIKEDRLSVTVAIQQAHIQGKWENLTGKVHLLVDKPSAATIQYGEVYMIVGKPHLIAVPRNPEEFNYKRFLSHKHIYYQHQVYLNYIRKITYAPPSSLQAICLRIRKFCKEVLTQHIEGLNERGIALALVLGIKDELNAKVRDAYASAGTMHILAVSGLHVGILYWLLSVLLYRRKKSQTRSKWLGSILICGALWIYAGMTGLTPSVVRATLMFSLVIVARLLGRAGNIYNLLSVSAFILLLINPLLIFSVSFQLSYLAVLGIIYLQPKIYGWFNFKNIVFRQLWLWTSVSLAAQLATTPISLYYFHQFPTYFIFSNWVVVPAAFFIFILGLCVLFTCWWVKLSVYIAWILEYLAGLVNQFVAWISSLPYSVVFDIYIHTQDLLLWYGLIISVLVFLAKRKFWLLWPISSIAVLLSIRTTLAIIQHAHQQGIVFYSIPGHQAVGLLKGRENLLLVDEELYKQDKKFVYHVKSSQVAIGIHKNYSYTFKQASDKATIPLSDWHGITIGVWNQKKFIFLNKSGSYFPDLQQKIYTDFLVIEGNSIQSLKLLLEQFEFKCLIIGASTTKQLDRWLKEEADRLQLNNHSLRQQGALKVFW</sequence>
<dbReference type="EMBL" id="CP001102">
    <property type="protein sequence ID" value="ACE05861.1"/>
    <property type="molecule type" value="Genomic_DNA"/>
</dbReference>
<evidence type="ECO:0000256" key="6">
    <source>
        <dbReference type="SAM" id="Phobius"/>
    </source>
</evidence>
<evidence type="ECO:0008006" key="11">
    <source>
        <dbReference type="Google" id="ProtNLM"/>
    </source>
</evidence>
<accession>B3ERK9</accession>